<keyword evidence="4" id="KW-1185">Reference proteome</keyword>
<name>A0ABQ7SC62_9ACAR</name>
<feature type="region of interest" description="Disordered" evidence="1">
    <location>
        <begin position="27"/>
        <end position="64"/>
    </location>
</feature>
<feature type="region of interest" description="Disordered" evidence="1">
    <location>
        <begin position="151"/>
        <end position="185"/>
    </location>
</feature>
<evidence type="ECO:0000313" key="3">
    <source>
        <dbReference type="EMBL" id="KAG9510976.1"/>
    </source>
</evidence>
<feature type="chain" id="PRO_5046067507" description="Secreted protein" evidence="2">
    <location>
        <begin position="25"/>
        <end position="185"/>
    </location>
</feature>
<dbReference type="Proteomes" id="UP000825002">
    <property type="component" value="Unassembled WGS sequence"/>
</dbReference>
<gene>
    <name evidence="3" type="ORF">GZH46_00458</name>
</gene>
<evidence type="ECO:0000256" key="2">
    <source>
        <dbReference type="SAM" id="SignalP"/>
    </source>
</evidence>
<feature type="signal peptide" evidence="2">
    <location>
        <begin position="1"/>
        <end position="24"/>
    </location>
</feature>
<reference evidence="3 4" key="1">
    <citation type="submission" date="2020-10" db="EMBL/GenBank/DDBJ databases">
        <authorList>
            <person name="Klimov P.B."/>
            <person name="Dyachkov S.M."/>
            <person name="Chetverikov P.E."/>
        </authorList>
    </citation>
    <scope>NUCLEOTIDE SEQUENCE [LARGE SCALE GENOMIC DNA]</scope>
    <source>
        <strain evidence="3">BMOC 18-1129-001#AD2665</strain>
        <tissue evidence="3">Entire mites</tissue>
    </source>
</reference>
<feature type="compositionally biased region" description="Low complexity" evidence="1">
    <location>
        <begin position="27"/>
        <end position="38"/>
    </location>
</feature>
<dbReference type="EMBL" id="JAIFTH010000045">
    <property type="protein sequence ID" value="KAG9510976.1"/>
    <property type="molecule type" value="Genomic_DNA"/>
</dbReference>
<proteinExistence type="predicted"/>
<keyword evidence="2" id="KW-0732">Signal</keyword>
<evidence type="ECO:0000256" key="1">
    <source>
        <dbReference type="SAM" id="MobiDB-lite"/>
    </source>
</evidence>
<organism evidence="3 4">
    <name type="scientific">Fragariocoptes setiger</name>
    <dbReference type="NCBI Taxonomy" id="1670756"/>
    <lineage>
        <taxon>Eukaryota</taxon>
        <taxon>Metazoa</taxon>
        <taxon>Ecdysozoa</taxon>
        <taxon>Arthropoda</taxon>
        <taxon>Chelicerata</taxon>
        <taxon>Arachnida</taxon>
        <taxon>Acari</taxon>
        <taxon>Acariformes</taxon>
        <taxon>Trombidiformes</taxon>
        <taxon>Prostigmata</taxon>
        <taxon>Eupodina</taxon>
        <taxon>Eriophyoidea</taxon>
        <taxon>Phytoptidae</taxon>
        <taxon>Fragariocoptes</taxon>
    </lineage>
</organism>
<evidence type="ECO:0000313" key="4">
    <source>
        <dbReference type="Proteomes" id="UP000825002"/>
    </source>
</evidence>
<evidence type="ECO:0008006" key="5">
    <source>
        <dbReference type="Google" id="ProtNLM"/>
    </source>
</evidence>
<protein>
    <recommendedName>
        <fullName evidence="5">Secreted protein</fullName>
    </recommendedName>
</protein>
<feature type="compositionally biased region" description="Basic and acidic residues" evidence="1">
    <location>
        <begin position="153"/>
        <end position="162"/>
    </location>
</feature>
<sequence>MSRLKIKLTIVIISLVIVWLSVKAQTNNDNNNNNNNSNETDQLERMEEPISRRPKSETFDDFDIDGRQDADSGVFNGTGFSLHSLIPRIDRNMLTSMVKIEMEPPGSGSGVMGARRINSITIMGTPVYQRGSGFMGMRTLEYFSRGFRQQMGARDEPKDRMRPNLSGGTGDQRGNNVMGRVMTQP</sequence>
<comment type="caution">
    <text evidence="3">The sequence shown here is derived from an EMBL/GenBank/DDBJ whole genome shotgun (WGS) entry which is preliminary data.</text>
</comment>
<feature type="compositionally biased region" description="Basic and acidic residues" evidence="1">
    <location>
        <begin position="42"/>
        <end position="64"/>
    </location>
</feature>
<accession>A0ABQ7SC62</accession>